<evidence type="ECO:0000256" key="1">
    <source>
        <dbReference type="ARBA" id="ARBA00022729"/>
    </source>
</evidence>
<dbReference type="Pfam" id="PF00497">
    <property type="entry name" value="SBP_bac_3"/>
    <property type="match status" value="1"/>
</dbReference>
<name>A0AAW5WVY5_9LACO</name>
<proteinExistence type="predicted"/>
<comment type="caution">
    <text evidence="3">The sequence shown here is derived from an EMBL/GenBank/DDBJ whole genome shotgun (WGS) entry which is preliminary data.</text>
</comment>
<keyword evidence="1" id="KW-0732">Signal</keyword>
<evidence type="ECO:0000313" key="4">
    <source>
        <dbReference type="Proteomes" id="UP001212401"/>
    </source>
</evidence>
<reference evidence="3" key="1">
    <citation type="submission" date="2022-01" db="EMBL/GenBank/DDBJ databases">
        <title>VMRC isolate genome collection.</title>
        <authorList>
            <person name="France M."/>
            <person name="Rutt L."/>
            <person name="Humphrys M."/>
            <person name="Ravel J."/>
        </authorList>
    </citation>
    <scope>NUCLEOTIDE SEQUENCE</scope>
    <source>
        <strain evidence="3">C0048A1</strain>
    </source>
</reference>
<dbReference type="Gene3D" id="3.40.190.10">
    <property type="entry name" value="Periplasmic binding protein-like II"/>
    <property type="match status" value="2"/>
</dbReference>
<feature type="domain" description="Solute-binding protein family 3/N-terminal" evidence="2">
    <location>
        <begin position="42"/>
        <end position="266"/>
    </location>
</feature>
<dbReference type="PROSITE" id="PS51257">
    <property type="entry name" value="PROKAR_LIPOPROTEIN"/>
    <property type="match status" value="1"/>
</dbReference>
<accession>A0AAW5WVY5</accession>
<dbReference type="PANTHER" id="PTHR35936:SF17">
    <property type="entry name" value="ARGININE-BINDING EXTRACELLULAR PROTEIN ARTP"/>
    <property type="match status" value="1"/>
</dbReference>
<dbReference type="AlphaFoldDB" id="A0AAW5WVY5"/>
<dbReference type="RefSeq" id="WP_269296298.1">
    <property type="nucleotide sequence ID" value="NZ_JAKHPH010000053.1"/>
</dbReference>
<organism evidence="3 4">
    <name type="scientific">Limosilactobacillus vaginalis</name>
    <dbReference type="NCBI Taxonomy" id="1633"/>
    <lineage>
        <taxon>Bacteria</taxon>
        <taxon>Bacillati</taxon>
        <taxon>Bacillota</taxon>
        <taxon>Bacilli</taxon>
        <taxon>Lactobacillales</taxon>
        <taxon>Lactobacillaceae</taxon>
        <taxon>Limosilactobacillus</taxon>
    </lineage>
</organism>
<evidence type="ECO:0000259" key="2">
    <source>
        <dbReference type="SMART" id="SM00062"/>
    </source>
</evidence>
<protein>
    <submittedName>
        <fullName evidence="3">Transporter substrate-binding domain-containing protein</fullName>
    </submittedName>
</protein>
<dbReference type="SMART" id="SM00062">
    <property type="entry name" value="PBPb"/>
    <property type="match status" value="1"/>
</dbReference>
<dbReference type="InterPro" id="IPR001638">
    <property type="entry name" value="Solute-binding_3/MltF_N"/>
</dbReference>
<dbReference type="EMBL" id="JAKHPH010000053">
    <property type="protein sequence ID" value="MCZ3668465.1"/>
    <property type="molecule type" value="Genomic_DNA"/>
</dbReference>
<evidence type="ECO:0000313" key="3">
    <source>
        <dbReference type="EMBL" id="MCZ3668465.1"/>
    </source>
</evidence>
<sequence length="268" mass="29540">MKKLKAHRLFYVLTLLGTLLLLLTGCGKSNKSSLQQIKERGTLRVGMVSANPPYESQVQKNGKTQMQGADVLLVKKIAKNLGVKYELKTMDLDGLLPALQAKKVDMLVTSMAPTAERQKAAKFTDTYYKSTNVLVVPKAKLAQYKNVNNFKHATIAVVNNSSQQPMIHKVFPKATTKDLSKVTDLALAVNNGKADAFCIDKPTATILLKKNPELTMTSWRHNDGSKGAAIALPKGTSDDLVNRLNEVIHQNKAQYSKWVDQYAQKGTN</sequence>
<gene>
    <name evidence="3" type="ORF">L2724_09450</name>
</gene>
<dbReference type="SUPFAM" id="SSF53850">
    <property type="entry name" value="Periplasmic binding protein-like II"/>
    <property type="match status" value="1"/>
</dbReference>
<dbReference type="Proteomes" id="UP001212401">
    <property type="component" value="Unassembled WGS sequence"/>
</dbReference>
<dbReference type="PANTHER" id="PTHR35936">
    <property type="entry name" value="MEMBRANE-BOUND LYTIC MUREIN TRANSGLYCOSYLASE F"/>
    <property type="match status" value="1"/>
</dbReference>